<dbReference type="GO" id="GO:0005576">
    <property type="term" value="C:extracellular region"/>
    <property type="evidence" value="ECO:0007669"/>
    <property type="project" value="TreeGrafter"/>
</dbReference>
<dbReference type="GO" id="GO:0018104">
    <property type="term" value="P:peptidoglycan-protein cross-linking"/>
    <property type="evidence" value="ECO:0007669"/>
    <property type="project" value="TreeGrafter"/>
</dbReference>
<dbReference type="AlphaFoldDB" id="G9WK95"/>
<dbReference type="InterPro" id="IPR005490">
    <property type="entry name" value="LD_TPept_cat_dom"/>
</dbReference>
<dbReference type="InterPro" id="IPR050979">
    <property type="entry name" value="LD-transpeptidase"/>
</dbReference>
<dbReference type="GO" id="GO:0071972">
    <property type="term" value="F:peptidoglycan L,D-transpeptidase activity"/>
    <property type="evidence" value="ECO:0007669"/>
    <property type="project" value="TreeGrafter"/>
</dbReference>
<feature type="active site" description="Nucleophile" evidence="6">
    <location>
        <position position="427"/>
    </location>
</feature>
<dbReference type="Gene3D" id="3.10.20.800">
    <property type="match status" value="1"/>
</dbReference>
<dbReference type="PROSITE" id="PS52029">
    <property type="entry name" value="LD_TPASE"/>
    <property type="match status" value="1"/>
</dbReference>
<dbReference type="InterPro" id="IPR022029">
    <property type="entry name" value="YoaR-like_PG-bd"/>
</dbReference>
<keyword evidence="2" id="KW-0808">Transferase</keyword>
<dbReference type="HOGENOM" id="CLU_022707_2_1_9"/>
<dbReference type="GO" id="GO:0016740">
    <property type="term" value="F:transferase activity"/>
    <property type="evidence" value="ECO:0007669"/>
    <property type="project" value="UniProtKB-KW"/>
</dbReference>
<keyword evidence="9" id="KW-1185">Reference proteome</keyword>
<dbReference type="SUPFAM" id="SSF143985">
    <property type="entry name" value="L,D-transpeptidase pre-catalytic domain-like"/>
    <property type="match status" value="1"/>
</dbReference>
<keyword evidence="4 6" id="KW-0573">Peptidoglycan synthesis</keyword>
<dbReference type="RefSeq" id="WP_009535641.1">
    <property type="nucleotide sequence ID" value="NZ_KE148312.1"/>
</dbReference>
<organism evidence="8 9">
    <name type="scientific">Oribacterium parvum ACB1</name>
    <dbReference type="NCBI Taxonomy" id="796943"/>
    <lineage>
        <taxon>Bacteria</taxon>
        <taxon>Bacillati</taxon>
        <taxon>Bacillota</taxon>
        <taxon>Clostridia</taxon>
        <taxon>Lachnospirales</taxon>
        <taxon>Lachnospiraceae</taxon>
        <taxon>Oribacterium</taxon>
    </lineage>
</organism>
<keyword evidence="5 6" id="KW-0961">Cell wall biogenesis/degradation</keyword>
<name>G9WK95_9FIRM</name>
<dbReference type="PANTHER" id="PTHR30582:SF33">
    <property type="entry name" value="EXPORTED PROTEIN"/>
    <property type="match status" value="1"/>
</dbReference>
<dbReference type="PANTHER" id="PTHR30582">
    <property type="entry name" value="L,D-TRANSPEPTIDASE"/>
    <property type="match status" value="1"/>
</dbReference>
<evidence type="ECO:0000256" key="4">
    <source>
        <dbReference type="ARBA" id="ARBA00022984"/>
    </source>
</evidence>
<evidence type="ECO:0000259" key="7">
    <source>
        <dbReference type="PROSITE" id="PS52029"/>
    </source>
</evidence>
<protein>
    <recommendedName>
        <fullName evidence="7">L,D-TPase catalytic domain-containing protein</fullName>
    </recommendedName>
</protein>
<dbReference type="EMBL" id="AFZC02000002">
    <property type="protein sequence ID" value="EHL13737.1"/>
    <property type="molecule type" value="Genomic_DNA"/>
</dbReference>
<evidence type="ECO:0000256" key="1">
    <source>
        <dbReference type="ARBA" id="ARBA00004752"/>
    </source>
</evidence>
<dbReference type="InterPro" id="IPR038063">
    <property type="entry name" value="Transpep_catalytic_dom"/>
</dbReference>
<dbReference type="Gene3D" id="2.40.440.10">
    <property type="entry name" value="L,D-transpeptidase catalytic domain-like"/>
    <property type="match status" value="1"/>
</dbReference>
<accession>G9WK95</accession>
<dbReference type="PATRIC" id="fig|796943.3.peg.145"/>
<dbReference type="Proteomes" id="UP000018461">
    <property type="component" value="Unassembled WGS sequence"/>
</dbReference>
<dbReference type="Pfam" id="PF12229">
    <property type="entry name" value="PG_binding_4"/>
    <property type="match status" value="1"/>
</dbReference>
<proteinExistence type="predicted"/>
<dbReference type="CDD" id="cd16913">
    <property type="entry name" value="YkuD_like"/>
    <property type="match status" value="1"/>
</dbReference>
<keyword evidence="3 6" id="KW-0133">Cell shape</keyword>
<dbReference type="GO" id="GO:0008360">
    <property type="term" value="P:regulation of cell shape"/>
    <property type="evidence" value="ECO:0007669"/>
    <property type="project" value="UniProtKB-UniRule"/>
</dbReference>
<comment type="pathway">
    <text evidence="1 6">Cell wall biogenesis; peptidoglycan biosynthesis.</text>
</comment>
<evidence type="ECO:0000256" key="3">
    <source>
        <dbReference type="ARBA" id="ARBA00022960"/>
    </source>
</evidence>
<dbReference type="InterPro" id="IPR038054">
    <property type="entry name" value="LD_TPept-like_central_sf"/>
</dbReference>
<feature type="active site" description="Proton donor/acceptor" evidence="6">
    <location>
        <position position="406"/>
    </location>
</feature>
<comment type="caution">
    <text evidence="8">The sequence shown here is derived from an EMBL/GenBank/DDBJ whole genome shotgun (WGS) entry which is preliminary data.</text>
</comment>
<dbReference type="SUPFAM" id="SSF141523">
    <property type="entry name" value="L,D-transpeptidase catalytic domain-like"/>
    <property type="match status" value="1"/>
</dbReference>
<dbReference type="UniPathway" id="UPA00219"/>
<dbReference type="STRING" id="796943.HMPREF9625_01802"/>
<sequence length="452" mass="50466">MRKFKIVFTVLLFILLLPTYVYALDRFVTGTYGNGIPLSGKTLEEAKAYLEGEYSRDYILYIKGKDKTEQIKGSDIGYHLQAPTNLAQILQDETAKAVTGNPDARYEYSLEGSSATYDEGKLNEKLSQLSFLKNRKKTSNAYIKKDGSFSIVPEQEGNSLDEAKFFANVRSALQRGENTIDLSQRGIYEELTVRKGDLEAKLDALNRLHSVEIVTDVLGNKEKLSGDSLYEMVTGMNASGVQFDEEKVLAYANYLEGKYGNPGNTVSFTSASGKEIAMLTPYALHINVVAEKEALKQAISSFQSMEREPVYAYKPAQYAQPQFGNTFLEVDLTLQHVYYYENGSLVWESPTVTGMVEAGRETPSGVFFLRGKETNRILRGRLINGKPEYEAHVDYWMPFNGGIGLHDASWRSKFGGDIYVRGGSHGCINLPKNKAAELYNRIQKGCPVVVHP</sequence>
<evidence type="ECO:0000256" key="5">
    <source>
        <dbReference type="ARBA" id="ARBA00023316"/>
    </source>
</evidence>
<reference evidence="8" key="1">
    <citation type="submission" date="2011-08" db="EMBL/GenBank/DDBJ databases">
        <authorList>
            <consortium name="The Broad Institute Genome Sequencing Platform"/>
            <person name="Earl A."/>
            <person name="Ward D."/>
            <person name="Feldgarden M."/>
            <person name="Gevers D."/>
            <person name="Sizova M."/>
            <person name="Hazen A."/>
            <person name="Epstein S."/>
            <person name="Young S.K."/>
            <person name="Zeng Q."/>
            <person name="Gargeya S."/>
            <person name="Fitzgerald M."/>
            <person name="Haas B."/>
            <person name="Abouelleil A."/>
            <person name="Alvarado L."/>
            <person name="Arachchi H.M."/>
            <person name="Berlin A."/>
            <person name="Brown A."/>
            <person name="Chapman S.B."/>
            <person name="Chen Z."/>
            <person name="Dunbar C."/>
            <person name="Freedman E."/>
            <person name="Gearin G."/>
            <person name="Gellesch M."/>
            <person name="Goldberg J."/>
            <person name="Griggs A."/>
            <person name="Gujja S."/>
            <person name="Heiman D."/>
            <person name="Howarth C."/>
            <person name="Larson L."/>
            <person name="Lui A."/>
            <person name="MacDonald P.J.P."/>
            <person name="Montmayeur A."/>
            <person name="Murphy C."/>
            <person name="Neiman D."/>
            <person name="Pearson M."/>
            <person name="Priest M."/>
            <person name="Roberts A."/>
            <person name="Saif S."/>
            <person name="Shea T."/>
            <person name="Shenoy N."/>
            <person name="Sisk P."/>
            <person name="Stolte C."/>
            <person name="Sykes S."/>
            <person name="Wortman J."/>
            <person name="Nusbaum C."/>
            <person name="Birren B."/>
        </authorList>
    </citation>
    <scope>NUCLEOTIDE SEQUENCE</scope>
    <source>
        <strain evidence="8">ACB1</strain>
    </source>
</reference>
<gene>
    <name evidence="8" type="ORF">HMPREF9625_01802</name>
</gene>
<evidence type="ECO:0000256" key="6">
    <source>
        <dbReference type="PROSITE-ProRule" id="PRU01373"/>
    </source>
</evidence>
<dbReference type="Pfam" id="PF03734">
    <property type="entry name" value="YkuD"/>
    <property type="match status" value="1"/>
</dbReference>
<feature type="domain" description="L,D-TPase catalytic" evidence="7">
    <location>
        <begin position="326"/>
        <end position="451"/>
    </location>
</feature>
<evidence type="ECO:0000313" key="8">
    <source>
        <dbReference type="EMBL" id="EHL13737.1"/>
    </source>
</evidence>
<evidence type="ECO:0000256" key="2">
    <source>
        <dbReference type="ARBA" id="ARBA00022679"/>
    </source>
</evidence>
<reference evidence="8" key="2">
    <citation type="submission" date="2013-03" db="EMBL/GenBank/DDBJ databases">
        <title>The Genome Sequence of Oribacterium sp. ACB1.</title>
        <authorList>
            <consortium name="The Broad Institute Genomics Platform"/>
            <consortium name="The Broad Institute Genome Sequencing Center for Infectious Disease"/>
            <person name="Earl A."/>
            <person name="Ward D."/>
            <person name="Feldgarden M."/>
            <person name="Gevers D."/>
            <person name="Sizova M."/>
            <person name="Hazen A."/>
            <person name="Epstein S."/>
            <person name="Walker B."/>
            <person name="Young S."/>
            <person name="Zeng Q."/>
            <person name="Gargeya S."/>
            <person name="Fitzgerald M."/>
            <person name="Haas B."/>
            <person name="Abouelleil A."/>
            <person name="Allen A.W."/>
            <person name="Alvarado L."/>
            <person name="Arachchi H.M."/>
            <person name="Berlin A.M."/>
            <person name="Chapman S.B."/>
            <person name="Gainer-Dewar J."/>
            <person name="Goldberg J."/>
            <person name="Griggs A."/>
            <person name="Gujja S."/>
            <person name="Hansen M."/>
            <person name="Howarth C."/>
            <person name="Imamovic A."/>
            <person name="Ireland A."/>
            <person name="Larimer J."/>
            <person name="McCowan C."/>
            <person name="Murphy C."/>
            <person name="Pearson M."/>
            <person name="Poon T.W."/>
            <person name="Priest M."/>
            <person name="Roberts A."/>
            <person name="Saif S."/>
            <person name="Shea T."/>
            <person name="Sisk P."/>
            <person name="Sykes S."/>
            <person name="Wortman J."/>
            <person name="Nusbaum C."/>
            <person name="Birren B."/>
        </authorList>
    </citation>
    <scope>NUCLEOTIDE SEQUENCE [LARGE SCALE GENOMIC DNA]</scope>
    <source>
        <strain evidence="8">ACB1</strain>
    </source>
</reference>
<evidence type="ECO:0000313" key="9">
    <source>
        <dbReference type="Proteomes" id="UP000018461"/>
    </source>
</evidence>
<dbReference type="GO" id="GO:0071555">
    <property type="term" value="P:cell wall organization"/>
    <property type="evidence" value="ECO:0007669"/>
    <property type="project" value="UniProtKB-UniRule"/>
</dbReference>